<reference evidence="2" key="1">
    <citation type="journal article" date="2018" name="BMC Genomics">
        <title>Genomic insights into host adaptation between the wheat stripe rust pathogen (Puccinia striiformis f. sp. tritici) and the barley stripe rust pathogen (Puccinia striiformis f. sp. hordei).</title>
        <authorList>
            <person name="Xia C."/>
            <person name="Wang M."/>
            <person name="Yin C."/>
            <person name="Cornejo O.E."/>
            <person name="Hulbert S.H."/>
            <person name="Chen X."/>
        </authorList>
    </citation>
    <scope>NUCLEOTIDE SEQUENCE [LARGE SCALE GENOMIC DNA]</scope>
    <source>
        <strain evidence="2">93-210</strain>
    </source>
</reference>
<protein>
    <submittedName>
        <fullName evidence="1">Uncharacterized protein</fullName>
    </submittedName>
</protein>
<proteinExistence type="predicted"/>
<reference evidence="2" key="2">
    <citation type="journal article" date="2018" name="Mol. Plant Microbe Interact.">
        <title>Genome sequence resources for the wheat stripe rust pathogen (Puccinia striiformis f. sp. tritici) and the barley stripe rust pathogen (Puccinia striiformis f. sp. hordei).</title>
        <authorList>
            <person name="Xia C."/>
            <person name="Wang M."/>
            <person name="Yin C."/>
            <person name="Cornejo O.E."/>
            <person name="Hulbert S.H."/>
            <person name="Chen X."/>
        </authorList>
    </citation>
    <scope>NUCLEOTIDE SEQUENCE [LARGE SCALE GENOMIC DNA]</scope>
    <source>
        <strain evidence="2">93-210</strain>
    </source>
</reference>
<name>A0ACC0E852_9BASI</name>
<sequence length="123" mass="13579">MRCPTTSVTVIGSHTVKKTGRKSRAGWADREYKADHLEDFKREAMAAGPDSPIATHHPSIRDLQATLRQLQDHGNACLIRSYEYNGIYIPDPVTCNRFNPTGCPTNPGQNIPPQPCHAVVNPC</sequence>
<keyword evidence="2" id="KW-1185">Reference proteome</keyword>
<reference evidence="1 2" key="3">
    <citation type="journal article" date="2022" name="Microbiol. Spectr.">
        <title>Folding features and dynamics of 3D genome architecture in plant fungal pathogens.</title>
        <authorList>
            <person name="Xia C."/>
        </authorList>
    </citation>
    <scope>NUCLEOTIDE SEQUENCE [LARGE SCALE GENOMIC DNA]</scope>
    <source>
        <strain evidence="1 2">93-210</strain>
    </source>
</reference>
<dbReference type="Proteomes" id="UP001060170">
    <property type="component" value="Chromosome 9"/>
</dbReference>
<gene>
    <name evidence="1" type="ORF">MJO28_009300</name>
</gene>
<comment type="caution">
    <text evidence="1">The sequence shown here is derived from an EMBL/GenBank/DDBJ whole genome shotgun (WGS) entry which is preliminary data.</text>
</comment>
<dbReference type="EMBL" id="CM045873">
    <property type="protein sequence ID" value="KAI7947392.1"/>
    <property type="molecule type" value="Genomic_DNA"/>
</dbReference>
<evidence type="ECO:0000313" key="1">
    <source>
        <dbReference type="EMBL" id="KAI7947392.1"/>
    </source>
</evidence>
<accession>A0ACC0E852</accession>
<organism evidence="1 2">
    <name type="scientific">Puccinia striiformis f. sp. tritici</name>
    <dbReference type="NCBI Taxonomy" id="168172"/>
    <lineage>
        <taxon>Eukaryota</taxon>
        <taxon>Fungi</taxon>
        <taxon>Dikarya</taxon>
        <taxon>Basidiomycota</taxon>
        <taxon>Pucciniomycotina</taxon>
        <taxon>Pucciniomycetes</taxon>
        <taxon>Pucciniales</taxon>
        <taxon>Pucciniaceae</taxon>
        <taxon>Puccinia</taxon>
    </lineage>
</organism>
<evidence type="ECO:0000313" key="2">
    <source>
        <dbReference type="Proteomes" id="UP001060170"/>
    </source>
</evidence>